<dbReference type="InterPro" id="IPR017515">
    <property type="entry name" value="MeMalonyl-CoA_epimerase"/>
</dbReference>
<comment type="similarity">
    <text evidence="1">Belongs to the methylmalonyl-CoA epimerase family.</text>
</comment>
<dbReference type="InterPro" id="IPR037523">
    <property type="entry name" value="VOC_core"/>
</dbReference>
<reference evidence="4" key="1">
    <citation type="submission" date="2018-05" db="EMBL/GenBank/DDBJ databases">
        <authorList>
            <person name="Lanie J.A."/>
            <person name="Ng W.-L."/>
            <person name="Kazmierczak K.M."/>
            <person name="Andrzejewski T.M."/>
            <person name="Davidsen T.M."/>
            <person name="Wayne K.J."/>
            <person name="Tettelin H."/>
            <person name="Glass J.I."/>
            <person name="Rusch D."/>
            <person name="Podicherti R."/>
            <person name="Tsui H.-C.T."/>
            <person name="Winkler M.E."/>
        </authorList>
    </citation>
    <scope>NUCLEOTIDE SEQUENCE</scope>
</reference>
<accession>A0A381MY57</accession>
<dbReference type="InterPro" id="IPR029068">
    <property type="entry name" value="Glyas_Bleomycin-R_OHBP_Dase"/>
</dbReference>
<dbReference type="InterPro" id="IPR051785">
    <property type="entry name" value="MMCE/EMCE_epimerase"/>
</dbReference>
<dbReference type="GO" id="GO:0046872">
    <property type="term" value="F:metal ion binding"/>
    <property type="evidence" value="ECO:0007669"/>
    <property type="project" value="UniProtKB-KW"/>
</dbReference>
<dbReference type="Gene3D" id="3.10.180.10">
    <property type="entry name" value="2,3-Dihydroxybiphenyl 1,2-Dioxygenase, domain 1"/>
    <property type="match status" value="1"/>
</dbReference>
<evidence type="ECO:0000256" key="2">
    <source>
        <dbReference type="ARBA" id="ARBA00022723"/>
    </source>
</evidence>
<evidence type="ECO:0000256" key="1">
    <source>
        <dbReference type="ARBA" id="ARBA00009308"/>
    </source>
</evidence>
<proteinExistence type="inferred from homology"/>
<dbReference type="PROSITE" id="PS51819">
    <property type="entry name" value="VOC"/>
    <property type="match status" value="1"/>
</dbReference>
<dbReference type="NCBIfam" id="TIGR03081">
    <property type="entry name" value="metmalonyl_epim"/>
    <property type="match status" value="1"/>
</dbReference>
<gene>
    <name evidence="4" type="ORF">METZ01_LOCUS91</name>
</gene>
<organism evidence="4">
    <name type="scientific">marine metagenome</name>
    <dbReference type="NCBI Taxonomy" id="408172"/>
    <lineage>
        <taxon>unclassified sequences</taxon>
        <taxon>metagenomes</taxon>
        <taxon>ecological metagenomes</taxon>
    </lineage>
</organism>
<feature type="domain" description="VOC" evidence="3">
    <location>
        <begin position="11"/>
        <end position="139"/>
    </location>
</feature>
<dbReference type="GO" id="GO:0046491">
    <property type="term" value="P:L-methylmalonyl-CoA metabolic process"/>
    <property type="evidence" value="ECO:0007669"/>
    <property type="project" value="TreeGrafter"/>
</dbReference>
<evidence type="ECO:0000313" key="4">
    <source>
        <dbReference type="EMBL" id="SUZ47237.1"/>
    </source>
</evidence>
<protein>
    <recommendedName>
        <fullName evidence="3">VOC domain-containing protein</fullName>
    </recommendedName>
</protein>
<name>A0A381MY57_9ZZZZ</name>
<dbReference type="SUPFAM" id="SSF54593">
    <property type="entry name" value="Glyoxalase/Bleomycin resistance protein/Dihydroxybiphenyl dioxygenase"/>
    <property type="match status" value="1"/>
</dbReference>
<dbReference type="Pfam" id="PF13669">
    <property type="entry name" value="Glyoxalase_4"/>
    <property type="match status" value="1"/>
</dbReference>
<dbReference type="GO" id="GO:0004493">
    <property type="term" value="F:methylmalonyl-CoA epimerase activity"/>
    <property type="evidence" value="ECO:0007669"/>
    <property type="project" value="TreeGrafter"/>
</dbReference>
<sequence>VNNESTCSARHINHVCIAVLNIEETLAFYENLFGVTKSGEIETIEDQGVKAALVRVGASQLEFIQPIDNENGVAKFIEKRGEGVHHICFEVDNLESKLNDLDLAGVQLIDKEPRDGLSGTIGFIHPKSTRGVLIELVDQKTARR</sequence>
<evidence type="ECO:0000259" key="3">
    <source>
        <dbReference type="PROSITE" id="PS51819"/>
    </source>
</evidence>
<keyword evidence="2" id="KW-0479">Metal-binding</keyword>
<dbReference type="CDD" id="cd07249">
    <property type="entry name" value="MMCE"/>
    <property type="match status" value="1"/>
</dbReference>
<dbReference type="PANTHER" id="PTHR43048">
    <property type="entry name" value="METHYLMALONYL-COA EPIMERASE"/>
    <property type="match status" value="1"/>
</dbReference>
<feature type="non-terminal residue" evidence="4">
    <location>
        <position position="1"/>
    </location>
</feature>
<dbReference type="PANTHER" id="PTHR43048:SF3">
    <property type="entry name" value="METHYLMALONYL-COA EPIMERASE, MITOCHONDRIAL"/>
    <property type="match status" value="1"/>
</dbReference>
<dbReference type="EMBL" id="UINC01000006">
    <property type="protein sequence ID" value="SUZ47237.1"/>
    <property type="molecule type" value="Genomic_DNA"/>
</dbReference>
<dbReference type="AlphaFoldDB" id="A0A381MY57"/>